<comment type="caution">
    <text evidence="1">The sequence shown here is derived from an EMBL/GenBank/DDBJ whole genome shotgun (WGS) entry which is preliminary data.</text>
</comment>
<evidence type="ECO:0008006" key="5">
    <source>
        <dbReference type="Google" id="ProtNLM"/>
    </source>
</evidence>
<dbReference type="SUPFAM" id="SSF53850">
    <property type="entry name" value="Periplasmic binding protein-like II"/>
    <property type="match status" value="1"/>
</dbReference>
<gene>
    <name evidence="2" type="ORF">L6637_23220</name>
    <name evidence="1" type="ORF">L6654_32215</name>
</gene>
<proteinExistence type="predicted"/>
<keyword evidence="3" id="KW-1185">Reference proteome</keyword>
<dbReference type="Proteomes" id="UP001139054">
    <property type="component" value="Unassembled WGS sequence"/>
</dbReference>
<dbReference type="Gene3D" id="3.40.190.10">
    <property type="entry name" value="Periplasmic binding protein-like II"/>
    <property type="match status" value="2"/>
</dbReference>
<evidence type="ECO:0000313" key="4">
    <source>
        <dbReference type="Proteomes" id="UP001139054"/>
    </source>
</evidence>
<accession>A0A9X1UAJ3</accession>
<organism evidence="1 4">
    <name type="scientific">Bradyrhizobium zhengyangense</name>
    <dbReference type="NCBI Taxonomy" id="2911009"/>
    <lineage>
        <taxon>Bacteria</taxon>
        <taxon>Pseudomonadati</taxon>
        <taxon>Pseudomonadota</taxon>
        <taxon>Alphaproteobacteria</taxon>
        <taxon>Hyphomicrobiales</taxon>
        <taxon>Nitrobacteraceae</taxon>
        <taxon>Bradyrhizobium</taxon>
    </lineage>
</organism>
<evidence type="ECO:0000313" key="2">
    <source>
        <dbReference type="EMBL" id="MCG2669880.1"/>
    </source>
</evidence>
<protein>
    <recommendedName>
        <fullName evidence="5">Solute-binding protein family 3/N-terminal domain-containing protein</fullName>
    </recommendedName>
</protein>
<reference evidence="1" key="1">
    <citation type="submission" date="2022-01" db="EMBL/GenBank/DDBJ databases">
        <title>Genome sequnece data of strain Bradyrhizobium sp. nov.</title>
        <authorList>
            <person name="Zhang J."/>
        </authorList>
    </citation>
    <scope>NUCLEOTIDE SEQUENCE</scope>
    <source>
        <strain evidence="2">WYCCWR 12774</strain>
        <strain evidence="1">WYCCWR 13023</strain>
    </source>
</reference>
<sequence length="261" mass="29342">MSSSHSYASEGGLRNCGSCFLFAALLLLAVLPHPLRAEPLRPFVMVTDQPETTYEGKWQRLAYQEAFRRLGVPLEVELMPTQRVSAMVDSGAVDGQFMRVPAYGETHPDQVRVDESIYEVRFAIWASNPALTLPRLEDLTATNWIGVYRRGVELCQRSLSSLVPETRLTSIATEYDGLRMLLSGRVDFFCEIDAALQSALYSPEFKGVTSVRPLLTIGDRVVLYPYLYKTNADLAPRLAAVLQEMKAEGLLERYKQEAREK</sequence>
<name>A0A9X1UAJ3_9BRAD</name>
<dbReference type="EMBL" id="JAKLUA010000007">
    <property type="protein sequence ID" value="MCG2669880.1"/>
    <property type="molecule type" value="Genomic_DNA"/>
</dbReference>
<evidence type="ECO:0000313" key="3">
    <source>
        <dbReference type="Proteomes" id="UP001139012"/>
    </source>
</evidence>
<dbReference type="Proteomes" id="UP001139012">
    <property type="component" value="Unassembled WGS sequence"/>
</dbReference>
<dbReference type="EMBL" id="JAKLTY010000027">
    <property type="protein sequence ID" value="MCG2631305.1"/>
    <property type="molecule type" value="Genomic_DNA"/>
</dbReference>
<evidence type="ECO:0000313" key="1">
    <source>
        <dbReference type="EMBL" id="MCG2631305.1"/>
    </source>
</evidence>
<dbReference type="AlphaFoldDB" id="A0A9X1UAJ3"/>
<dbReference type="RefSeq" id="WP_237865959.1">
    <property type="nucleotide sequence ID" value="NZ_JAKLTY010000027.1"/>
</dbReference>